<keyword evidence="3" id="KW-0813">Transport</keyword>
<dbReference type="SMART" id="SM00893">
    <property type="entry name" value="ETF"/>
    <property type="match status" value="1"/>
</dbReference>
<reference evidence="6" key="1">
    <citation type="journal article" date="2021" name="Microb. Physiol.">
        <title>Proteogenomic Insights into the Physiology of Marine, Sulfate-Reducing, Filamentous Desulfonema limicola and Desulfonema magnum.</title>
        <authorList>
            <person name="Schnaars V."/>
            <person name="Wohlbrand L."/>
            <person name="Scheve S."/>
            <person name="Hinrichs C."/>
            <person name="Reinhardt R."/>
            <person name="Rabus R."/>
        </authorList>
    </citation>
    <scope>NUCLEOTIDE SEQUENCE</scope>
    <source>
        <strain evidence="6">4be13</strain>
    </source>
</reference>
<dbReference type="PIRSF" id="PIRSF000090">
    <property type="entry name" value="Beta-ETF"/>
    <property type="match status" value="1"/>
</dbReference>
<sequence length="257" mass="27746">MDMQIYVCVKHVPDTAVNIKVTGKDSFDESVDFVINPYDEYAIEQAVQIREKEGGEVIIVTVGKEAALKTVRSALAVGGDRGIFVKTDAHFLDSTLVSQAIKKVIEDDGTPDMIFTGKQSVDAEGMQVHYRLAAGFDMPIASDVAAFSMSDGKVTVEREVGGGTREVIEMSLPCVVAATKGLNEPRYANIPSIMKAKKKKVAQFDIADMGLDSGSDGAELNELRPFPDKGKAKMIEGTPAEMAEELVKLLKDEAKAL</sequence>
<proteinExistence type="inferred from homology"/>
<dbReference type="PANTHER" id="PTHR21294">
    <property type="entry name" value="ELECTRON TRANSFER FLAVOPROTEIN BETA-SUBUNIT"/>
    <property type="match status" value="1"/>
</dbReference>
<name>A0A975BP97_9BACT</name>
<gene>
    <name evidence="6" type="primary">etfB1</name>
    <name evidence="6" type="ORF">dnm_051840</name>
</gene>
<evidence type="ECO:0000313" key="7">
    <source>
        <dbReference type="Proteomes" id="UP000663722"/>
    </source>
</evidence>
<dbReference type="PANTHER" id="PTHR21294:SF8">
    <property type="entry name" value="ELECTRON TRANSFER FLAVOPROTEIN SUBUNIT BETA"/>
    <property type="match status" value="1"/>
</dbReference>
<dbReference type="CDD" id="cd01714">
    <property type="entry name" value="ETF_beta"/>
    <property type="match status" value="1"/>
</dbReference>
<dbReference type="KEGG" id="dmm:dnm_051840"/>
<dbReference type="Proteomes" id="UP000663722">
    <property type="component" value="Chromosome"/>
</dbReference>
<dbReference type="InterPro" id="IPR014729">
    <property type="entry name" value="Rossmann-like_a/b/a_fold"/>
</dbReference>
<feature type="domain" description="Electron transfer flavoprotein alpha/beta-subunit N-terminal" evidence="5">
    <location>
        <begin position="24"/>
        <end position="213"/>
    </location>
</feature>
<keyword evidence="4" id="KW-0249">Electron transport</keyword>
<dbReference type="Gene3D" id="3.40.50.620">
    <property type="entry name" value="HUPs"/>
    <property type="match status" value="1"/>
</dbReference>
<organism evidence="6 7">
    <name type="scientific">Desulfonema magnum</name>
    <dbReference type="NCBI Taxonomy" id="45655"/>
    <lineage>
        <taxon>Bacteria</taxon>
        <taxon>Pseudomonadati</taxon>
        <taxon>Thermodesulfobacteriota</taxon>
        <taxon>Desulfobacteria</taxon>
        <taxon>Desulfobacterales</taxon>
        <taxon>Desulfococcaceae</taxon>
        <taxon>Desulfonema</taxon>
    </lineage>
</organism>
<evidence type="ECO:0000256" key="4">
    <source>
        <dbReference type="ARBA" id="ARBA00022982"/>
    </source>
</evidence>
<protein>
    <recommendedName>
        <fullName evidence="2">Electron transfer flavoprotein subunit beta</fullName>
    </recommendedName>
</protein>
<evidence type="ECO:0000256" key="3">
    <source>
        <dbReference type="ARBA" id="ARBA00022448"/>
    </source>
</evidence>
<dbReference type="GO" id="GO:0009055">
    <property type="term" value="F:electron transfer activity"/>
    <property type="evidence" value="ECO:0007669"/>
    <property type="project" value="InterPro"/>
</dbReference>
<evidence type="ECO:0000313" key="6">
    <source>
        <dbReference type="EMBL" id="QTA89136.1"/>
    </source>
</evidence>
<keyword evidence="7" id="KW-1185">Reference proteome</keyword>
<comment type="similarity">
    <text evidence="1">Belongs to the ETF beta-subunit/FixA family.</text>
</comment>
<dbReference type="InterPro" id="IPR012255">
    <property type="entry name" value="ETF_b"/>
</dbReference>
<dbReference type="SUPFAM" id="SSF52402">
    <property type="entry name" value="Adenine nucleotide alpha hydrolases-like"/>
    <property type="match status" value="1"/>
</dbReference>
<dbReference type="Pfam" id="PF01012">
    <property type="entry name" value="ETF"/>
    <property type="match status" value="1"/>
</dbReference>
<dbReference type="EMBL" id="CP061800">
    <property type="protein sequence ID" value="QTA89136.1"/>
    <property type="molecule type" value="Genomic_DNA"/>
</dbReference>
<evidence type="ECO:0000259" key="5">
    <source>
        <dbReference type="SMART" id="SM00893"/>
    </source>
</evidence>
<dbReference type="AlphaFoldDB" id="A0A975BP97"/>
<accession>A0A975BP97</accession>
<dbReference type="InterPro" id="IPR014730">
    <property type="entry name" value="ETF_a/b_N"/>
</dbReference>
<evidence type="ECO:0000256" key="1">
    <source>
        <dbReference type="ARBA" id="ARBA00007557"/>
    </source>
</evidence>
<evidence type="ECO:0000256" key="2">
    <source>
        <dbReference type="ARBA" id="ARBA00016797"/>
    </source>
</evidence>
<dbReference type="InterPro" id="IPR033948">
    <property type="entry name" value="ETF_beta_N"/>
</dbReference>